<reference evidence="1 2" key="1">
    <citation type="journal article" date="2014" name="Genome Biol. Evol.">
        <title>The genome of the myxosporean Thelohanellus kitauei shows adaptations to nutrient acquisition within its fish host.</title>
        <authorList>
            <person name="Yang Y."/>
            <person name="Xiong J."/>
            <person name="Zhou Z."/>
            <person name="Huo F."/>
            <person name="Miao W."/>
            <person name="Ran C."/>
            <person name="Liu Y."/>
            <person name="Zhang J."/>
            <person name="Feng J."/>
            <person name="Wang M."/>
            <person name="Wang M."/>
            <person name="Wang L."/>
            <person name="Yao B."/>
        </authorList>
    </citation>
    <scope>NUCLEOTIDE SEQUENCE [LARGE SCALE GENOMIC DNA]</scope>
    <source>
        <strain evidence="1">Wuqing</strain>
    </source>
</reference>
<organism evidence="1 2">
    <name type="scientific">Thelohanellus kitauei</name>
    <name type="common">Myxosporean</name>
    <dbReference type="NCBI Taxonomy" id="669202"/>
    <lineage>
        <taxon>Eukaryota</taxon>
        <taxon>Metazoa</taxon>
        <taxon>Cnidaria</taxon>
        <taxon>Myxozoa</taxon>
        <taxon>Myxosporea</taxon>
        <taxon>Bivalvulida</taxon>
        <taxon>Platysporina</taxon>
        <taxon>Myxobolidae</taxon>
        <taxon>Thelohanellus</taxon>
    </lineage>
</organism>
<sequence length="113" mass="13644">MAFVYPTKYYTEKKLNVCRYSRSEQFLTFEMLTFPEKCGIFFLRLWEHHINFFDKTHVAQNHTAKLTHMRESLTYFDELRLFYHLNVDDLNIGLLTHTCDMIKKISENALNII</sequence>
<name>A0A0C2J6V0_THEKT</name>
<evidence type="ECO:0000313" key="1">
    <source>
        <dbReference type="EMBL" id="KII64893.1"/>
    </source>
</evidence>
<dbReference type="Proteomes" id="UP000031668">
    <property type="component" value="Unassembled WGS sequence"/>
</dbReference>
<dbReference type="EMBL" id="JWZT01004076">
    <property type="protein sequence ID" value="KII64893.1"/>
    <property type="molecule type" value="Genomic_DNA"/>
</dbReference>
<accession>A0A0C2J6V0</accession>
<comment type="caution">
    <text evidence="1">The sequence shown here is derived from an EMBL/GenBank/DDBJ whole genome shotgun (WGS) entry which is preliminary data.</text>
</comment>
<keyword evidence="2" id="KW-1185">Reference proteome</keyword>
<proteinExistence type="predicted"/>
<protein>
    <submittedName>
        <fullName evidence="1">Uncharacterized protein</fullName>
    </submittedName>
</protein>
<evidence type="ECO:0000313" key="2">
    <source>
        <dbReference type="Proteomes" id="UP000031668"/>
    </source>
</evidence>
<dbReference type="AlphaFoldDB" id="A0A0C2J6V0"/>
<gene>
    <name evidence="1" type="ORF">RF11_09303</name>
</gene>